<accession>Q8QNM2</accession>
<dbReference type="KEGG" id="vg:920763"/>
<reference evidence="1 2" key="1">
    <citation type="journal article" date="1995" name="Virology">
        <title>Coat protein of the Ectocarpus siliculosus virus.</title>
        <authorList>
            <person name="Klein M."/>
            <person name="Lanka S.T."/>
            <person name="Knippers R."/>
            <person name="Muller D.G."/>
        </authorList>
    </citation>
    <scope>NUCLEOTIDE SEQUENCE [LARGE SCALE GENOMIC DNA]</scope>
    <source>
        <strain evidence="2">Isolate New Zealand/Kaikoura/1988</strain>
    </source>
</reference>
<name>Q8QNM2_ESV1K</name>
<gene>
    <name evidence="1" type="primary">ORF 42</name>
</gene>
<proteinExistence type="predicted"/>
<protein>
    <submittedName>
        <fullName evidence="1">EsV-1-42</fullName>
    </submittedName>
</protein>
<keyword evidence="2" id="KW-1185">Reference proteome</keyword>
<dbReference type="Proteomes" id="UP000000864">
    <property type="component" value="Segment"/>
</dbReference>
<sequence>MTTYKAFNSMLSEFFRDLADTFDEYTIIMDAKVMLDGVISTDDCSTVPMETFVDVFKPHAELIMAKDPSLFDVCEIPMITGGDFDMAKEWKDLEEDNREAIWNYIQQLFLTGTTILSMSGELLNSIEQLANGCMKKVENGELTESQAQDPMIILQEIMQNTELMSALNTKKGLN</sequence>
<dbReference type="EMBL" id="AF204951">
    <property type="protein sequence ID" value="AAK14468.1"/>
    <property type="molecule type" value="Genomic_DNA"/>
</dbReference>
<reference evidence="1 2" key="3">
    <citation type="journal article" date="2000" name="Virology">
        <title>Characterization and immunolocalization of major structural proteins in the brown algal virus EsV-1.</title>
        <authorList>
            <person name="Delaroque N."/>
            <person name="Wolf S."/>
            <person name="Muller D.G."/>
            <person name="Knippers R."/>
        </authorList>
    </citation>
    <scope>NUCLEOTIDE SEQUENCE [LARGE SCALE GENOMIC DNA]</scope>
    <source>
        <strain evidence="2">Isolate New Zealand/Kaikoura/1988</strain>
    </source>
</reference>
<evidence type="ECO:0000313" key="1">
    <source>
        <dbReference type="EMBL" id="AAK14468.1"/>
    </source>
</evidence>
<evidence type="ECO:0000313" key="2">
    <source>
        <dbReference type="Proteomes" id="UP000000864"/>
    </source>
</evidence>
<reference evidence="1 2" key="4">
    <citation type="journal article" date="2000" name="Virology">
        <title>The brown algal virus EsV-1 particle contains a putative hybrid histidine kinase.</title>
        <authorList>
            <person name="Delaroque N."/>
            <person name="Wolf S."/>
            <person name="Muller D.G."/>
            <person name="Knippers R."/>
        </authorList>
    </citation>
    <scope>NUCLEOTIDE SEQUENCE [LARGE SCALE GENOMIC DNA]</scope>
    <source>
        <strain evidence="2">Isolate New Zealand/Kaikoura/1988</strain>
    </source>
</reference>
<reference evidence="1 2" key="2">
    <citation type="journal article" date="1998" name="Adv. Virus Res.">
        <title>Viruses in marine brown algae.</title>
        <authorList>
            <person name="Muller D.G."/>
            <person name="Kapp M."/>
            <person name="Knippers R."/>
        </authorList>
    </citation>
    <scope>NUCLEOTIDE SEQUENCE [LARGE SCALE GENOMIC DNA]</scope>
    <source>
        <strain evidence="2">Isolate New Zealand/Kaikoura/1988</strain>
    </source>
</reference>
<organism evidence="1 2">
    <name type="scientific">Ectocarpus siliculosus virus 1 (isolate New Zealand/Kaikoura/1988)</name>
    <name type="common">EsV-1</name>
    <dbReference type="NCBI Taxonomy" id="654926"/>
    <lineage>
        <taxon>Viruses</taxon>
        <taxon>Varidnaviria</taxon>
        <taxon>Bamfordvirae</taxon>
        <taxon>Nucleocytoviricota</taxon>
        <taxon>Megaviricetes</taxon>
        <taxon>Algavirales</taxon>
        <taxon>Phycodnaviridae</taxon>
        <taxon>Phaeovirus</taxon>
        <taxon>Phaeovirus unasiliculosus</taxon>
        <taxon>Ectocarpus siliculosus virus 1</taxon>
    </lineage>
</organism>
<organismHost>
    <name type="scientific">Ectocarpus siliculosus</name>
    <name type="common">Brown alga</name>
    <name type="synonym">Conferva siliculosa</name>
    <dbReference type="NCBI Taxonomy" id="2880"/>
</organismHost>